<feature type="transmembrane region" description="Helical" evidence="10">
    <location>
        <begin position="814"/>
        <end position="836"/>
    </location>
</feature>
<dbReference type="PRINTS" id="PR00120">
    <property type="entry name" value="HATPASE"/>
</dbReference>
<dbReference type="GO" id="GO:0005524">
    <property type="term" value="F:ATP binding"/>
    <property type="evidence" value="ECO:0007669"/>
    <property type="project" value="UniProtKB-KW"/>
</dbReference>
<dbReference type="InterPro" id="IPR008250">
    <property type="entry name" value="ATPase_P-typ_transduc_dom_A_sf"/>
</dbReference>
<dbReference type="NCBIfam" id="TIGR01494">
    <property type="entry name" value="ATPase_P-type"/>
    <property type="match status" value="2"/>
</dbReference>
<dbReference type="FunFam" id="2.70.150.10:FF:000160">
    <property type="entry name" value="Sarcoplasmic/endoplasmic reticulum calcium ATPase 1"/>
    <property type="match status" value="1"/>
</dbReference>
<dbReference type="SUPFAM" id="SSF81653">
    <property type="entry name" value="Calcium ATPase, transduction domain A"/>
    <property type="match status" value="1"/>
</dbReference>
<dbReference type="InterPro" id="IPR004014">
    <property type="entry name" value="ATPase_P-typ_cation-transptr_N"/>
</dbReference>
<dbReference type="InterPro" id="IPR023299">
    <property type="entry name" value="ATPase_P-typ_cyto_dom_N"/>
</dbReference>
<dbReference type="PANTHER" id="PTHR42861">
    <property type="entry name" value="CALCIUM-TRANSPORTING ATPASE"/>
    <property type="match status" value="1"/>
</dbReference>
<dbReference type="SFLD" id="SFLDS00003">
    <property type="entry name" value="Haloacid_Dehalogenase"/>
    <property type="match status" value="1"/>
</dbReference>
<keyword evidence="5" id="KW-0067">ATP-binding</keyword>
<reference evidence="12" key="1">
    <citation type="journal article" date="2015" name="Proc. Natl. Acad. Sci. U.S.A.">
        <title>Networks of energetic and metabolic interactions define dynamics in microbial communities.</title>
        <authorList>
            <person name="Embree M."/>
            <person name="Liu J.K."/>
            <person name="Al-Bassam M.M."/>
            <person name="Zengler K."/>
        </authorList>
    </citation>
    <scope>NUCLEOTIDE SEQUENCE</scope>
</reference>
<keyword evidence="6" id="KW-0460">Magnesium</keyword>
<feature type="transmembrane region" description="Helical" evidence="10">
    <location>
        <begin position="646"/>
        <end position="672"/>
    </location>
</feature>
<dbReference type="SUPFAM" id="SSF56784">
    <property type="entry name" value="HAD-like"/>
    <property type="match status" value="1"/>
</dbReference>
<dbReference type="SUPFAM" id="SSF81665">
    <property type="entry name" value="Calcium ATPase, transmembrane domain M"/>
    <property type="match status" value="1"/>
</dbReference>
<evidence type="ECO:0000256" key="3">
    <source>
        <dbReference type="ARBA" id="ARBA00022692"/>
    </source>
</evidence>
<dbReference type="InterPro" id="IPR006068">
    <property type="entry name" value="ATPase_P-typ_cation-transptr_C"/>
</dbReference>
<keyword evidence="3 10" id="KW-0812">Transmembrane</keyword>
<keyword evidence="4" id="KW-0547">Nucleotide-binding</keyword>
<keyword evidence="9 10" id="KW-0472">Membrane</keyword>
<dbReference type="Gene3D" id="2.70.150.10">
    <property type="entry name" value="Calcium-transporting ATPase, cytoplasmic transduction domain A"/>
    <property type="match status" value="1"/>
</dbReference>
<feature type="transmembrane region" description="Helical" evidence="10">
    <location>
        <begin position="788"/>
        <end position="807"/>
    </location>
</feature>
<dbReference type="InterPro" id="IPR023214">
    <property type="entry name" value="HAD_sf"/>
</dbReference>
<evidence type="ECO:0000256" key="6">
    <source>
        <dbReference type="ARBA" id="ARBA00022842"/>
    </source>
</evidence>
<dbReference type="PRINTS" id="PR00119">
    <property type="entry name" value="CATATPASE"/>
</dbReference>
<dbReference type="SUPFAM" id="SSF81660">
    <property type="entry name" value="Metal cation-transporting ATPase, ATP-binding domain N"/>
    <property type="match status" value="1"/>
</dbReference>
<feature type="transmembrane region" description="Helical" evidence="10">
    <location>
        <begin position="719"/>
        <end position="742"/>
    </location>
</feature>
<dbReference type="GO" id="GO:0012505">
    <property type="term" value="C:endomembrane system"/>
    <property type="evidence" value="ECO:0007669"/>
    <property type="project" value="UniProtKB-SubCell"/>
</dbReference>
<evidence type="ECO:0000256" key="4">
    <source>
        <dbReference type="ARBA" id="ARBA00022741"/>
    </source>
</evidence>
<dbReference type="SFLD" id="SFLDF00027">
    <property type="entry name" value="p-type_atpase"/>
    <property type="match status" value="1"/>
</dbReference>
<evidence type="ECO:0000256" key="9">
    <source>
        <dbReference type="ARBA" id="ARBA00023136"/>
    </source>
</evidence>
<dbReference type="Pfam" id="PF00690">
    <property type="entry name" value="Cation_ATPase_N"/>
    <property type="match status" value="1"/>
</dbReference>
<keyword evidence="7" id="KW-1278">Translocase</keyword>
<evidence type="ECO:0000256" key="8">
    <source>
        <dbReference type="ARBA" id="ARBA00022989"/>
    </source>
</evidence>
<feature type="transmembrane region" description="Helical" evidence="10">
    <location>
        <begin position="267"/>
        <end position="291"/>
    </location>
</feature>
<evidence type="ECO:0000256" key="1">
    <source>
        <dbReference type="ARBA" id="ARBA00004127"/>
    </source>
</evidence>
<evidence type="ECO:0000313" key="12">
    <source>
        <dbReference type="EMBL" id="KUG16116.1"/>
    </source>
</evidence>
<organism evidence="12">
    <name type="scientific">hydrocarbon metagenome</name>
    <dbReference type="NCBI Taxonomy" id="938273"/>
    <lineage>
        <taxon>unclassified sequences</taxon>
        <taxon>metagenomes</taxon>
        <taxon>ecological metagenomes</taxon>
    </lineage>
</organism>
<evidence type="ECO:0000256" key="2">
    <source>
        <dbReference type="ARBA" id="ARBA00022553"/>
    </source>
</evidence>
<dbReference type="SMART" id="SM00831">
    <property type="entry name" value="Cation_ATPase_N"/>
    <property type="match status" value="1"/>
</dbReference>
<accession>A0A0W8F5G3</accession>
<comment type="caution">
    <text evidence="12">The sequence shown here is derived from an EMBL/GenBank/DDBJ whole genome shotgun (WGS) entry which is preliminary data.</text>
</comment>
<dbReference type="Gene3D" id="3.40.1110.10">
    <property type="entry name" value="Calcium-transporting ATPase, cytoplasmic domain N"/>
    <property type="match status" value="2"/>
</dbReference>
<dbReference type="Pfam" id="PF00122">
    <property type="entry name" value="E1-E2_ATPase"/>
    <property type="match status" value="1"/>
</dbReference>
<dbReference type="FunFam" id="3.40.50.1000:FF:000028">
    <property type="entry name" value="Calcium-transporting P-type ATPase, putative"/>
    <property type="match status" value="1"/>
</dbReference>
<dbReference type="InterPro" id="IPR044492">
    <property type="entry name" value="P_typ_ATPase_HD_dom"/>
</dbReference>
<dbReference type="Pfam" id="PF00689">
    <property type="entry name" value="Cation_ATPase_C"/>
    <property type="match status" value="1"/>
</dbReference>
<proteinExistence type="predicted"/>
<gene>
    <name evidence="12" type="ORF">ASZ90_014225</name>
</gene>
<evidence type="ECO:0000256" key="5">
    <source>
        <dbReference type="ARBA" id="ARBA00022840"/>
    </source>
</evidence>
<evidence type="ECO:0000259" key="11">
    <source>
        <dbReference type="SMART" id="SM00831"/>
    </source>
</evidence>
<dbReference type="InterPro" id="IPR059000">
    <property type="entry name" value="ATPase_P-type_domA"/>
</dbReference>
<dbReference type="Gene3D" id="3.40.50.1000">
    <property type="entry name" value="HAD superfamily/HAD-like"/>
    <property type="match status" value="2"/>
</dbReference>
<name>A0A0W8F5G3_9ZZZZ</name>
<keyword evidence="2" id="KW-0597">Phosphoprotein</keyword>
<dbReference type="GO" id="GO:0016020">
    <property type="term" value="C:membrane"/>
    <property type="evidence" value="ECO:0007669"/>
    <property type="project" value="InterPro"/>
</dbReference>
<dbReference type="Pfam" id="PF00702">
    <property type="entry name" value="Hydrolase"/>
    <property type="match status" value="1"/>
</dbReference>
<protein>
    <submittedName>
        <fullName evidence="12">Cation transport atpase</fullName>
    </submittedName>
</protein>
<dbReference type="InterPro" id="IPR023298">
    <property type="entry name" value="ATPase_P-typ_TM_dom_sf"/>
</dbReference>
<dbReference type="PROSITE" id="PS00154">
    <property type="entry name" value="ATPASE_E1_E2"/>
    <property type="match status" value="1"/>
</dbReference>
<dbReference type="AlphaFoldDB" id="A0A0W8F5G3"/>
<dbReference type="InterPro" id="IPR018303">
    <property type="entry name" value="ATPase_P-typ_P_site"/>
</dbReference>
<feature type="transmembrane region" description="Helical" evidence="10">
    <location>
        <begin position="45"/>
        <end position="64"/>
    </location>
</feature>
<sequence>MADDFDIKTAGGLTEAEAAKLLKEVGYNELPSTKPRSAFAIAFEVVKEPMFLLLVAGGLVYFLLGDLQEALILMGSVLVVMGITFYQERKTERALEALRDMSSPRALVIRDGVEKRIAGRDVVPGDLIVLAEGDRVPADAVLLSCTNLSADESLLTGESVSVRKVCSETDSPVMARPGGDDLPFVYSGSLVVQGQGVAVARATGINTEIGKIGRALEQVKSKETALQKETNLLVRNLALLGLGLCLLVVVAYGITRGNWLQGVLAGITTAMAVLPEEFPVVLTVFLALGAWRISQNNVLTRRVPAVETLGSATVLCTDKTGTLTLNRMKVKKIFASGQSVELDDGRDNLPEAIHEVVEFSILASQMDPFDPMEKAFKKLGEDYLAKTEHIHRDWELVREYPLSKKLLAMSRVWRSSSGNEYVIAAKGAPEAIAELCHIDPDREKELSNNIQTMANEGMRVLGVAKASFQKTDLPDGQHDFEFEFLGLIGMEDPVRPGVPEAIKECYSAGIRVVMITGDYPGTAQAIARQIGLPTDKVITGPELAILSDQELQEKVRDICLFSRVVPEQKLRLVKALKANGEVVAMTGDGVNDAPALKAADIGIAMGGRGTDVARESASLVLLDDDFSSIVKAIKSGRRIFDNIKKAMAYILAIHVPIAGISLIPVLLGWPLIFFPVHVVFLELIIDPACSIAFEAEPEEADVMDRPPRDPNAPLFSSHALGLSLLQGLSVLVIVMAVFTVSLYRGQGEAEARALTYTTLIFANLALILANRSWTRTILETMSTPNPALWWVVGGALVFLAMAIYVPFLREIFSFAYLHLIDIAICFASGIASILWFEALKIFNGRNRDSRPH</sequence>
<feature type="transmembrane region" description="Helical" evidence="10">
    <location>
        <begin position="70"/>
        <end position="86"/>
    </location>
</feature>
<dbReference type="SFLD" id="SFLDG00002">
    <property type="entry name" value="C1.7:_P-type_atpase_like"/>
    <property type="match status" value="1"/>
</dbReference>
<dbReference type="InterPro" id="IPR001757">
    <property type="entry name" value="P_typ_ATPase"/>
</dbReference>
<feature type="transmembrane region" description="Helical" evidence="10">
    <location>
        <begin position="237"/>
        <end position="255"/>
    </location>
</feature>
<keyword evidence="8 10" id="KW-1133">Transmembrane helix</keyword>
<feature type="transmembrane region" description="Helical" evidence="10">
    <location>
        <begin position="754"/>
        <end position="773"/>
    </location>
</feature>
<evidence type="ECO:0000256" key="10">
    <source>
        <dbReference type="SAM" id="Phobius"/>
    </source>
</evidence>
<feature type="domain" description="Cation-transporting P-type ATPase N-terminal" evidence="11">
    <location>
        <begin position="4"/>
        <end position="66"/>
    </location>
</feature>
<dbReference type="GO" id="GO:0016887">
    <property type="term" value="F:ATP hydrolysis activity"/>
    <property type="evidence" value="ECO:0007669"/>
    <property type="project" value="InterPro"/>
</dbReference>
<dbReference type="Gene3D" id="1.20.1110.10">
    <property type="entry name" value="Calcium-transporting ATPase, transmembrane domain"/>
    <property type="match status" value="2"/>
</dbReference>
<evidence type="ECO:0000256" key="7">
    <source>
        <dbReference type="ARBA" id="ARBA00022967"/>
    </source>
</evidence>
<dbReference type="InterPro" id="IPR036412">
    <property type="entry name" value="HAD-like_sf"/>
</dbReference>
<comment type="subcellular location">
    <subcellularLocation>
        <location evidence="1">Endomembrane system</location>
        <topology evidence="1">Multi-pass membrane protein</topology>
    </subcellularLocation>
</comment>
<dbReference type="EMBL" id="LNQE01001514">
    <property type="protein sequence ID" value="KUG16116.1"/>
    <property type="molecule type" value="Genomic_DNA"/>
</dbReference>